<name>A0A8C9Q573_SPEDA</name>
<evidence type="ECO:0000313" key="8">
    <source>
        <dbReference type="Ensembl" id="ENSSDAP00000016554.1"/>
    </source>
</evidence>
<protein>
    <recommendedName>
        <fullName evidence="7">Major facilitator superfamily (MFS) profile domain-containing protein</fullName>
    </recommendedName>
</protein>
<evidence type="ECO:0000313" key="9">
    <source>
        <dbReference type="Proteomes" id="UP000694422"/>
    </source>
</evidence>
<accession>A0A8C9Q573</accession>
<feature type="transmembrane region" description="Helical" evidence="6">
    <location>
        <begin position="464"/>
        <end position="481"/>
    </location>
</feature>
<evidence type="ECO:0000256" key="3">
    <source>
        <dbReference type="ARBA" id="ARBA00022989"/>
    </source>
</evidence>
<dbReference type="Gene3D" id="1.20.1250.20">
    <property type="entry name" value="MFS general substrate transporter like domains"/>
    <property type="match status" value="1"/>
</dbReference>
<keyword evidence="3 6" id="KW-1133">Transmembrane helix</keyword>
<feature type="transmembrane region" description="Helical" evidence="6">
    <location>
        <begin position="440"/>
        <end position="458"/>
    </location>
</feature>
<proteinExistence type="predicted"/>
<evidence type="ECO:0000259" key="7">
    <source>
        <dbReference type="PROSITE" id="PS50850"/>
    </source>
</evidence>
<dbReference type="Pfam" id="PF07690">
    <property type="entry name" value="MFS_1"/>
    <property type="match status" value="1"/>
</dbReference>
<feature type="domain" description="Major facilitator superfamily (MFS) profile" evidence="7">
    <location>
        <begin position="91"/>
        <end position="486"/>
    </location>
</feature>
<reference evidence="8" key="2">
    <citation type="submission" date="2025-09" db="UniProtKB">
        <authorList>
            <consortium name="Ensembl"/>
        </authorList>
    </citation>
    <scope>IDENTIFICATION</scope>
</reference>
<evidence type="ECO:0000256" key="6">
    <source>
        <dbReference type="SAM" id="Phobius"/>
    </source>
</evidence>
<dbReference type="InterPro" id="IPR020846">
    <property type="entry name" value="MFS_dom"/>
</dbReference>
<dbReference type="GO" id="GO:0016020">
    <property type="term" value="C:membrane"/>
    <property type="evidence" value="ECO:0007669"/>
    <property type="project" value="UniProtKB-SubCell"/>
</dbReference>
<feature type="transmembrane region" description="Helical" evidence="6">
    <location>
        <begin position="231"/>
        <end position="253"/>
    </location>
</feature>
<dbReference type="CDD" id="cd17374">
    <property type="entry name" value="MFS_OAT"/>
    <property type="match status" value="1"/>
</dbReference>
<feature type="transmembrane region" description="Helical" evidence="6">
    <location>
        <begin position="174"/>
        <end position="190"/>
    </location>
</feature>
<organism evidence="8 9">
    <name type="scientific">Spermophilus dauricus</name>
    <name type="common">Daurian ground squirrel</name>
    <dbReference type="NCBI Taxonomy" id="99837"/>
    <lineage>
        <taxon>Eukaryota</taxon>
        <taxon>Metazoa</taxon>
        <taxon>Chordata</taxon>
        <taxon>Craniata</taxon>
        <taxon>Vertebrata</taxon>
        <taxon>Euteleostomi</taxon>
        <taxon>Mammalia</taxon>
        <taxon>Eutheria</taxon>
        <taxon>Euarchontoglires</taxon>
        <taxon>Glires</taxon>
        <taxon>Rodentia</taxon>
        <taxon>Sciuromorpha</taxon>
        <taxon>Sciuridae</taxon>
        <taxon>Xerinae</taxon>
        <taxon>Marmotini</taxon>
        <taxon>Spermophilus</taxon>
    </lineage>
</organism>
<feature type="transmembrane region" description="Helical" evidence="6">
    <location>
        <begin position="351"/>
        <end position="371"/>
    </location>
</feature>
<dbReference type="InterPro" id="IPR011701">
    <property type="entry name" value="MFS"/>
</dbReference>
<dbReference type="SUPFAM" id="SSF103473">
    <property type="entry name" value="MFS general substrate transporter"/>
    <property type="match status" value="1"/>
</dbReference>
<feature type="transmembrane region" description="Helical" evidence="6">
    <location>
        <begin position="406"/>
        <end position="428"/>
    </location>
</feature>
<evidence type="ECO:0000256" key="2">
    <source>
        <dbReference type="ARBA" id="ARBA00022692"/>
    </source>
</evidence>
<comment type="subcellular location">
    <subcellularLocation>
        <location evidence="1">Membrane</location>
        <topology evidence="1">Multi-pass membrane protein</topology>
    </subcellularLocation>
</comment>
<feature type="transmembrane region" description="Helical" evidence="6">
    <location>
        <begin position="383"/>
        <end position="400"/>
    </location>
</feature>
<reference evidence="8" key="1">
    <citation type="submission" date="2025-08" db="UniProtKB">
        <authorList>
            <consortium name="Ensembl"/>
        </authorList>
    </citation>
    <scope>IDENTIFICATION</scope>
</reference>
<evidence type="ECO:0000256" key="1">
    <source>
        <dbReference type="ARBA" id="ARBA00004141"/>
    </source>
</evidence>
<evidence type="ECO:0000256" key="5">
    <source>
        <dbReference type="SAM" id="MobiDB-lite"/>
    </source>
</evidence>
<feature type="transmembrane region" description="Helical" evidence="6">
    <location>
        <begin position="327"/>
        <end position="345"/>
    </location>
</feature>
<dbReference type="InterPro" id="IPR036259">
    <property type="entry name" value="MFS_trans_sf"/>
</dbReference>
<feature type="transmembrane region" description="Helical" evidence="6">
    <location>
        <begin position="196"/>
        <end position="219"/>
    </location>
</feature>
<feature type="compositionally biased region" description="Basic and acidic residues" evidence="5">
    <location>
        <begin position="518"/>
        <end position="537"/>
    </location>
</feature>
<sequence length="567" mass="64171">MSFDELLDQAGGLGRFQIFQLVLFCVTNILTYPHIVLENFTAATPDHRCWVQILDNDTVSGNVTGTLSQDALLRISIPLDSNLRPEKCRRFIHPQWQLLHLNETDTNTAEPDTEPCVDGWVYDRSYFPSTIITEWDLVCESQSLKSVDQTLFMTGSLLGSLIYSLLSDRFGRKVVYLWCLLQLGIVDTAAAFAPTFLIYCILRFWAGLSVATIMINSFLSEWTMSQRKSVGIVLILSSYSIGQMFLGGLAFAIRKWYTLHLAVSIPLLVLLLPSRKLVESFRWLIVRNQLEKGVKELRRVAHINGKKNAEETLTIEALNDIRCLFSFHFRFSNAVTFYGLVLNLQHLGSNIFLFQVLFGAIMLTASFVSLWTLNYMGRRTNQIFFSFLAGVSILVNTFLPQEMQTLRVSLATLGVGSVSAAITGYVIHQTESTLGGIISGFHRIGAIVAPLLMTFLGYSLHLPWIIYGVITLLSGLVILPLPETRNQPLVSDSPETEIQPRDLLGVCPKGKKRRGREQRKEWRRVERKRAESRGREQRQRKRIKRGEKEEKEARECELASLGLRSAA</sequence>
<evidence type="ECO:0000256" key="4">
    <source>
        <dbReference type="ARBA" id="ARBA00023136"/>
    </source>
</evidence>
<feature type="region of interest" description="Disordered" evidence="5">
    <location>
        <begin position="501"/>
        <end position="554"/>
    </location>
</feature>
<dbReference type="PANTHER" id="PTHR24064">
    <property type="entry name" value="SOLUTE CARRIER FAMILY 22 MEMBER"/>
    <property type="match status" value="1"/>
</dbReference>
<dbReference type="Ensembl" id="ENSSDAT00000018805.1">
    <property type="protein sequence ID" value="ENSSDAP00000016554.1"/>
    <property type="gene ID" value="ENSSDAG00000012253.1"/>
</dbReference>
<feature type="transmembrane region" description="Helical" evidence="6">
    <location>
        <begin position="259"/>
        <end position="278"/>
    </location>
</feature>
<keyword evidence="2 6" id="KW-0812">Transmembrane</keyword>
<keyword evidence="4 6" id="KW-0472">Membrane</keyword>
<keyword evidence="9" id="KW-1185">Reference proteome</keyword>
<dbReference type="Proteomes" id="UP000694422">
    <property type="component" value="Unplaced"/>
</dbReference>
<dbReference type="PROSITE" id="PS50850">
    <property type="entry name" value="MFS"/>
    <property type="match status" value="1"/>
</dbReference>
<dbReference type="AlphaFoldDB" id="A0A8C9Q573"/>
<dbReference type="GO" id="GO:0022857">
    <property type="term" value="F:transmembrane transporter activity"/>
    <property type="evidence" value="ECO:0007669"/>
    <property type="project" value="InterPro"/>
</dbReference>